<evidence type="ECO:0000313" key="1">
    <source>
        <dbReference type="EMBL" id="ONK79902.1"/>
    </source>
</evidence>
<proteinExistence type="predicted"/>
<protein>
    <submittedName>
        <fullName evidence="1">Uncharacterized protein</fullName>
    </submittedName>
</protein>
<sequence length="104" mass="11561">MDHNSLRDDRRRVGHGDTQAGVVIGIFPELCSKTLASWDHNSLRNDRRRVGDDDTQVRVVVGVRNRIQTIVASSEANGVRSQGCDGHRSSVSSNFFDLRLRSNG</sequence>
<name>A0A5P1FP52_ASPOF</name>
<keyword evidence="2" id="KW-1185">Reference proteome</keyword>
<dbReference type="Gramene" id="ONK79902">
    <property type="protein sequence ID" value="ONK79902"/>
    <property type="gene ID" value="A4U43_C01F11570"/>
</dbReference>
<reference evidence="2" key="1">
    <citation type="journal article" date="2017" name="Nat. Commun.">
        <title>The asparagus genome sheds light on the origin and evolution of a young Y chromosome.</title>
        <authorList>
            <person name="Harkess A."/>
            <person name="Zhou J."/>
            <person name="Xu C."/>
            <person name="Bowers J.E."/>
            <person name="Van der Hulst R."/>
            <person name="Ayyampalayam S."/>
            <person name="Mercati F."/>
            <person name="Riccardi P."/>
            <person name="McKain M.R."/>
            <person name="Kakrana A."/>
            <person name="Tang H."/>
            <person name="Ray J."/>
            <person name="Groenendijk J."/>
            <person name="Arikit S."/>
            <person name="Mathioni S.M."/>
            <person name="Nakano M."/>
            <person name="Shan H."/>
            <person name="Telgmann-Rauber A."/>
            <person name="Kanno A."/>
            <person name="Yue Z."/>
            <person name="Chen H."/>
            <person name="Li W."/>
            <person name="Chen Y."/>
            <person name="Xu X."/>
            <person name="Zhang Y."/>
            <person name="Luo S."/>
            <person name="Chen H."/>
            <person name="Gao J."/>
            <person name="Mao Z."/>
            <person name="Pires J.C."/>
            <person name="Luo M."/>
            <person name="Kudrna D."/>
            <person name="Wing R.A."/>
            <person name="Meyers B.C."/>
            <person name="Yi K."/>
            <person name="Kong H."/>
            <person name="Lavrijsen P."/>
            <person name="Sunseri F."/>
            <person name="Falavigna A."/>
            <person name="Ye Y."/>
            <person name="Leebens-Mack J.H."/>
            <person name="Chen G."/>
        </authorList>
    </citation>
    <scope>NUCLEOTIDE SEQUENCE [LARGE SCALE GENOMIC DNA]</scope>
    <source>
        <strain evidence="2">cv. DH0086</strain>
    </source>
</reference>
<dbReference type="EMBL" id="CM007381">
    <property type="protein sequence ID" value="ONK79902.1"/>
    <property type="molecule type" value="Genomic_DNA"/>
</dbReference>
<dbReference type="Proteomes" id="UP000243459">
    <property type="component" value="Chromosome 1"/>
</dbReference>
<gene>
    <name evidence="1" type="ORF">A4U43_C01F11570</name>
</gene>
<dbReference type="AlphaFoldDB" id="A0A5P1FP52"/>
<organism evidence="1 2">
    <name type="scientific">Asparagus officinalis</name>
    <name type="common">Garden asparagus</name>
    <dbReference type="NCBI Taxonomy" id="4686"/>
    <lineage>
        <taxon>Eukaryota</taxon>
        <taxon>Viridiplantae</taxon>
        <taxon>Streptophyta</taxon>
        <taxon>Embryophyta</taxon>
        <taxon>Tracheophyta</taxon>
        <taxon>Spermatophyta</taxon>
        <taxon>Magnoliopsida</taxon>
        <taxon>Liliopsida</taxon>
        <taxon>Asparagales</taxon>
        <taxon>Asparagaceae</taxon>
        <taxon>Asparagoideae</taxon>
        <taxon>Asparagus</taxon>
    </lineage>
</organism>
<accession>A0A5P1FP52</accession>
<evidence type="ECO:0000313" key="2">
    <source>
        <dbReference type="Proteomes" id="UP000243459"/>
    </source>
</evidence>